<name>A0A8R7R3G5_TRIUA</name>
<keyword evidence="6" id="KW-0539">Nucleus</keyword>
<accession>A0A8R7R3G5</accession>
<dbReference type="InterPro" id="IPR007527">
    <property type="entry name" value="Znf_SWIM"/>
</dbReference>
<evidence type="ECO:0000256" key="6">
    <source>
        <dbReference type="RuleBase" id="RU367018"/>
    </source>
</evidence>
<dbReference type="InterPro" id="IPR006564">
    <property type="entry name" value="Znf_PMZ"/>
</dbReference>
<dbReference type="PANTHER" id="PTHR31669">
    <property type="entry name" value="PROTEIN FAR1-RELATED SEQUENCE 10-RELATED"/>
    <property type="match status" value="1"/>
</dbReference>
<dbReference type="GO" id="GO:0006355">
    <property type="term" value="P:regulation of DNA-templated transcription"/>
    <property type="evidence" value="ECO:0007669"/>
    <property type="project" value="UniProtKB-UniRule"/>
</dbReference>
<dbReference type="Pfam" id="PF04434">
    <property type="entry name" value="SWIM"/>
    <property type="match status" value="1"/>
</dbReference>
<dbReference type="AlphaFoldDB" id="A0A8R7R3G5"/>
<sequence>MFKIKISVMQRHSQKLILQCFSLMTPVHRKKESFSQEAQVLAARDDCDVQQTENHEGIKIMFASDQYKKIREVCYDTTSMTAKCSCKLFESKGIVCRHIIRVFRGAKINELPSLCILKRWKKNCKRDIVYDGEGNVLEENLIDLVDIAVKRKIVAMRDKLEDLIGESKHSMEGIEFLHNSLCGIELGLAQLVSTVPCNTQENEELCIGSVIPKDVTILHLRISMQGAHALE</sequence>
<evidence type="ECO:0000256" key="4">
    <source>
        <dbReference type="ARBA" id="ARBA00022833"/>
    </source>
</evidence>
<dbReference type="SMART" id="SM00575">
    <property type="entry name" value="ZnF_PMZ"/>
    <property type="match status" value="1"/>
</dbReference>
<evidence type="ECO:0000256" key="1">
    <source>
        <dbReference type="ARBA" id="ARBA00005889"/>
    </source>
</evidence>
<reference evidence="8" key="2">
    <citation type="submission" date="2018-03" db="EMBL/GenBank/DDBJ databases">
        <title>The Triticum urartu genome reveals the dynamic nature of wheat genome evolution.</title>
        <authorList>
            <person name="Ling H."/>
            <person name="Ma B."/>
            <person name="Shi X."/>
            <person name="Liu H."/>
            <person name="Dong L."/>
            <person name="Sun H."/>
            <person name="Cao Y."/>
            <person name="Gao Q."/>
            <person name="Zheng S."/>
            <person name="Li Y."/>
            <person name="Yu Y."/>
            <person name="Du H."/>
            <person name="Qi M."/>
            <person name="Li Y."/>
            <person name="Yu H."/>
            <person name="Cui Y."/>
            <person name="Wang N."/>
            <person name="Chen C."/>
            <person name="Wu H."/>
            <person name="Zhao Y."/>
            <person name="Zhang J."/>
            <person name="Li Y."/>
            <person name="Zhou W."/>
            <person name="Zhang B."/>
            <person name="Hu W."/>
            <person name="Eijk M."/>
            <person name="Tang J."/>
            <person name="Witsenboer H."/>
            <person name="Zhao S."/>
            <person name="Li Z."/>
            <person name="Zhang A."/>
            <person name="Wang D."/>
            <person name="Liang C."/>
        </authorList>
    </citation>
    <scope>NUCLEOTIDE SEQUENCE [LARGE SCALE GENOMIC DNA]</scope>
    <source>
        <strain evidence="8">cv. G1812</strain>
    </source>
</reference>
<dbReference type="Gramene" id="TuG1812G0700003134.01.T01">
    <property type="protein sequence ID" value="TuG1812G0700003134.01.T01"/>
    <property type="gene ID" value="TuG1812G0700003134.01"/>
</dbReference>
<evidence type="ECO:0000259" key="7">
    <source>
        <dbReference type="PROSITE" id="PS50966"/>
    </source>
</evidence>
<dbReference type="EnsemblPlants" id="TuG1812G0700003134.01.T01">
    <property type="protein sequence ID" value="TuG1812G0700003134.01.T01"/>
    <property type="gene ID" value="TuG1812G0700003134.01"/>
</dbReference>
<dbReference type="GO" id="GO:0008270">
    <property type="term" value="F:zinc ion binding"/>
    <property type="evidence" value="ECO:0007669"/>
    <property type="project" value="UniProtKB-UniRule"/>
</dbReference>
<keyword evidence="4 6" id="KW-0862">Zinc</keyword>
<organism evidence="8 9">
    <name type="scientific">Triticum urartu</name>
    <name type="common">Red wild einkorn</name>
    <name type="synonym">Crithodium urartu</name>
    <dbReference type="NCBI Taxonomy" id="4572"/>
    <lineage>
        <taxon>Eukaryota</taxon>
        <taxon>Viridiplantae</taxon>
        <taxon>Streptophyta</taxon>
        <taxon>Embryophyta</taxon>
        <taxon>Tracheophyta</taxon>
        <taxon>Spermatophyta</taxon>
        <taxon>Magnoliopsida</taxon>
        <taxon>Liliopsida</taxon>
        <taxon>Poales</taxon>
        <taxon>Poaceae</taxon>
        <taxon>BOP clade</taxon>
        <taxon>Pooideae</taxon>
        <taxon>Triticodae</taxon>
        <taxon>Triticeae</taxon>
        <taxon>Triticinae</taxon>
        <taxon>Triticum</taxon>
    </lineage>
</organism>
<comment type="function">
    <text evidence="6">Putative transcription activator involved in regulating light control of development.</text>
</comment>
<evidence type="ECO:0000313" key="9">
    <source>
        <dbReference type="Proteomes" id="UP000015106"/>
    </source>
</evidence>
<evidence type="ECO:0000256" key="5">
    <source>
        <dbReference type="PROSITE-ProRule" id="PRU00325"/>
    </source>
</evidence>
<reference evidence="9" key="1">
    <citation type="journal article" date="2013" name="Nature">
        <title>Draft genome of the wheat A-genome progenitor Triticum urartu.</title>
        <authorList>
            <person name="Ling H.Q."/>
            <person name="Zhao S."/>
            <person name="Liu D."/>
            <person name="Wang J."/>
            <person name="Sun H."/>
            <person name="Zhang C."/>
            <person name="Fan H."/>
            <person name="Li D."/>
            <person name="Dong L."/>
            <person name="Tao Y."/>
            <person name="Gao C."/>
            <person name="Wu H."/>
            <person name="Li Y."/>
            <person name="Cui Y."/>
            <person name="Guo X."/>
            <person name="Zheng S."/>
            <person name="Wang B."/>
            <person name="Yu K."/>
            <person name="Liang Q."/>
            <person name="Yang W."/>
            <person name="Lou X."/>
            <person name="Chen J."/>
            <person name="Feng M."/>
            <person name="Jian J."/>
            <person name="Zhang X."/>
            <person name="Luo G."/>
            <person name="Jiang Y."/>
            <person name="Liu J."/>
            <person name="Wang Z."/>
            <person name="Sha Y."/>
            <person name="Zhang B."/>
            <person name="Wu H."/>
            <person name="Tang D."/>
            <person name="Shen Q."/>
            <person name="Xue P."/>
            <person name="Zou S."/>
            <person name="Wang X."/>
            <person name="Liu X."/>
            <person name="Wang F."/>
            <person name="Yang Y."/>
            <person name="An X."/>
            <person name="Dong Z."/>
            <person name="Zhang K."/>
            <person name="Zhang X."/>
            <person name="Luo M.C."/>
            <person name="Dvorak J."/>
            <person name="Tong Y."/>
            <person name="Wang J."/>
            <person name="Yang H."/>
            <person name="Li Z."/>
            <person name="Wang D."/>
            <person name="Zhang A."/>
            <person name="Wang J."/>
        </authorList>
    </citation>
    <scope>NUCLEOTIDE SEQUENCE</scope>
    <source>
        <strain evidence="9">cv. G1812</strain>
    </source>
</reference>
<dbReference type="PANTHER" id="PTHR31669:SF306">
    <property type="entry name" value="PROTEIN FAR1-RELATED SEQUENCE"/>
    <property type="match status" value="1"/>
</dbReference>
<keyword evidence="2 6" id="KW-0479">Metal-binding</keyword>
<reference evidence="8" key="3">
    <citation type="submission" date="2022-06" db="UniProtKB">
        <authorList>
            <consortium name="EnsemblPlants"/>
        </authorList>
    </citation>
    <scope>IDENTIFICATION</scope>
</reference>
<proteinExistence type="inferred from homology"/>
<comment type="similarity">
    <text evidence="1 6">Belongs to the FHY3/FAR1 family.</text>
</comment>
<evidence type="ECO:0000256" key="3">
    <source>
        <dbReference type="ARBA" id="ARBA00022771"/>
    </source>
</evidence>
<protein>
    <recommendedName>
        <fullName evidence="6">Protein FAR1-RELATED SEQUENCE</fullName>
    </recommendedName>
</protein>
<keyword evidence="3 5" id="KW-0863">Zinc-finger</keyword>
<dbReference type="InterPro" id="IPR031052">
    <property type="entry name" value="FHY3/FAR1"/>
</dbReference>
<dbReference type="GO" id="GO:0005634">
    <property type="term" value="C:nucleus"/>
    <property type="evidence" value="ECO:0007669"/>
    <property type="project" value="UniProtKB-SubCell"/>
</dbReference>
<dbReference type="PROSITE" id="PS50966">
    <property type="entry name" value="ZF_SWIM"/>
    <property type="match status" value="1"/>
</dbReference>
<feature type="domain" description="SWIM-type" evidence="7">
    <location>
        <begin position="75"/>
        <end position="107"/>
    </location>
</feature>
<keyword evidence="9" id="KW-1185">Reference proteome</keyword>
<evidence type="ECO:0000313" key="8">
    <source>
        <dbReference type="EnsemblPlants" id="TuG1812G0700003134.01.T01"/>
    </source>
</evidence>
<evidence type="ECO:0000256" key="2">
    <source>
        <dbReference type="ARBA" id="ARBA00022723"/>
    </source>
</evidence>
<dbReference type="Proteomes" id="UP000015106">
    <property type="component" value="Chromosome 7"/>
</dbReference>
<comment type="subcellular location">
    <subcellularLocation>
        <location evidence="6">Nucleus</location>
    </subcellularLocation>
</comment>